<evidence type="ECO:0000256" key="23">
    <source>
        <dbReference type="PIRSR" id="PIRSR600829-4"/>
    </source>
</evidence>
<dbReference type="GO" id="GO:0004143">
    <property type="term" value="F:ATP-dependent diacylglycerol kinase activity"/>
    <property type="evidence" value="ECO:0007669"/>
    <property type="project" value="UniProtKB-EC"/>
</dbReference>
<evidence type="ECO:0000256" key="18">
    <source>
        <dbReference type="ARBA" id="ARBA00023209"/>
    </source>
</evidence>
<evidence type="ECO:0000256" key="8">
    <source>
        <dbReference type="ARBA" id="ARBA00022679"/>
    </source>
</evidence>
<evidence type="ECO:0000256" key="21">
    <source>
        <dbReference type="PIRSR" id="PIRSR600829-2"/>
    </source>
</evidence>
<keyword evidence="9 24" id="KW-0812">Transmembrane</keyword>
<evidence type="ECO:0000313" key="25">
    <source>
        <dbReference type="EMBL" id="TCJ86887.1"/>
    </source>
</evidence>
<evidence type="ECO:0000256" key="5">
    <source>
        <dbReference type="ARBA" id="ARBA00022475"/>
    </source>
</evidence>
<dbReference type="RefSeq" id="WP_131905215.1">
    <property type="nucleotide sequence ID" value="NZ_BAAAFU010000004.1"/>
</dbReference>
<feature type="binding site" evidence="22">
    <location>
        <begin position="96"/>
        <end position="97"/>
    </location>
    <ligand>
        <name>ATP</name>
        <dbReference type="ChEBI" id="CHEBI:30616"/>
    </ligand>
</feature>
<feature type="binding site" evidence="22">
    <location>
        <position position="78"/>
    </location>
    <ligand>
        <name>ATP</name>
        <dbReference type="ChEBI" id="CHEBI:30616"/>
    </ligand>
</feature>
<dbReference type="InterPro" id="IPR033718">
    <property type="entry name" value="DAGK_prok"/>
</dbReference>
<evidence type="ECO:0000256" key="22">
    <source>
        <dbReference type="PIRSR" id="PIRSR600829-3"/>
    </source>
</evidence>
<evidence type="ECO:0000256" key="9">
    <source>
        <dbReference type="ARBA" id="ARBA00022692"/>
    </source>
</evidence>
<evidence type="ECO:0000256" key="24">
    <source>
        <dbReference type="RuleBase" id="RU363065"/>
    </source>
</evidence>
<dbReference type="OrthoDB" id="9796011at2"/>
<evidence type="ECO:0000256" key="11">
    <source>
        <dbReference type="ARBA" id="ARBA00022741"/>
    </source>
</evidence>
<name>A0A4R1EYH1_9GAMM</name>
<comment type="caution">
    <text evidence="25">The sequence shown here is derived from an EMBL/GenBank/DDBJ whole genome shotgun (WGS) entry which is preliminary data.</text>
</comment>
<comment type="cofactor">
    <cofactor evidence="23">
        <name>Mg(2+)</name>
        <dbReference type="ChEBI" id="CHEBI:18420"/>
    </cofactor>
    <text evidence="23">Mn(2+), Zn(2+), Cd(2+) and Co(2+) support activity to lesser extents.</text>
</comment>
<sequence>MAGSGNTGITRWIKALGFTWLGLKATYKHEEAFRQEVWLLAVSTPIALWFGDSGIEKALLIGSVLLLLIVELLNSAIEAVVDRFGGEHHELSGRAKDMGSAAVFVAMMNTAIVWLFVLWP</sequence>
<feature type="binding site" evidence="21">
    <location>
        <position position="11"/>
    </location>
    <ligand>
        <name>substrate</name>
    </ligand>
</feature>
<feature type="binding site" evidence="21">
    <location>
        <begin position="15"/>
        <end position="20"/>
    </location>
    <ligand>
        <name>substrate</name>
    </ligand>
</feature>
<gene>
    <name evidence="25" type="ORF">EV695_1386</name>
</gene>
<evidence type="ECO:0000256" key="6">
    <source>
        <dbReference type="ARBA" id="ARBA00022516"/>
    </source>
</evidence>
<dbReference type="InterPro" id="IPR036945">
    <property type="entry name" value="DAGK_sf"/>
</dbReference>
<keyword evidence="17 24" id="KW-0472">Membrane</keyword>
<feature type="binding site" evidence="22">
    <location>
        <position position="30"/>
    </location>
    <ligand>
        <name>ATP</name>
        <dbReference type="ChEBI" id="CHEBI:30616"/>
    </ligand>
</feature>
<evidence type="ECO:0000256" key="15">
    <source>
        <dbReference type="ARBA" id="ARBA00022989"/>
    </source>
</evidence>
<keyword evidence="26" id="KW-1185">Reference proteome</keyword>
<dbReference type="AlphaFoldDB" id="A0A4R1EYH1"/>
<feature type="binding site" evidence="23">
    <location>
        <position position="30"/>
    </location>
    <ligand>
        <name>a divalent metal cation</name>
        <dbReference type="ChEBI" id="CHEBI:60240"/>
    </ligand>
</feature>
<comment type="catalytic activity">
    <reaction evidence="24">
        <text>a 1,2-diacyl-sn-glycerol + ATP = a 1,2-diacyl-sn-glycero-3-phosphate + ADP + H(+)</text>
        <dbReference type="Rhea" id="RHEA:10272"/>
        <dbReference type="ChEBI" id="CHEBI:15378"/>
        <dbReference type="ChEBI" id="CHEBI:17815"/>
        <dbReference type="ChEBI" id="CHEBI:30616"/>
        <dbReference type="ChEBI" id="CHEBI:58608"/>
        <dbReference type="ChEBI" id="CHEBI:456216"/>
        <dbReference type="EC" id="2.7.1.107"/>
    </reaction>
</comment>
<evidence type="ECO:0000313" key="26">
    <source>
        <dbReference type="Proteomes" id="UP000294887"/>
    </source>
</evidence>
<dbReference type="GO" id="GO:0005886">
    <property type="term" value="C:plasma membrane"/>
    <property type="evidence" value="ECO:0007669"/>
    <property type="project" value="UniProtKB-SubCell"/>
</dbReference>
<organism evidence="25 26">
    <name type="scientific">Cocleimonas flava</name>
    <dbReference type="NCBI Taxonomy" id="634765"/>
    <lineage>
        <taxon>Bacteria</taxon>
        <taxon>Pseudomonadati</taxon>
        <taxon>Pseudomonadota</taxon>
        <taxon>Gammaproteobacteria</taxon>
        <taxon>Thiotrichales</taxon>
        <taxon>Thiotrichaceae</taxon>
        <taxon>Cocleimonas</taxon>
    </lineage>
</organism>
<keyword evidence="11 22" id="KW-0547">Nucleotide-binding</keyword>
<feature type="binding site" evidence="21">
    <location>
        <position position="100"/>
    </location>
    <ligand>
        <name>substrate</name>
    </ligand>
</feature>
<evidence type="ECO:0000256" key="12">
    <source>
        <dbReference type="ARBA" id="ARBA00022777"/>
    </source>
</evidence>
<evidence type="ECO:0000256" key="7">
    <source>
        <dbReference type="ARBA" id="ARBA00022519"/>
    </source>
</evidence>
<dbReference type="Pfam" id="PF01219">
    <property type="entry name" value="DAGK_prokar"/>
    <property type="match status" value="1"/>
</dbReference>
<dbReference type="InterPro" id="IPR000829">
    <property type="entry name" value="DAGK"/>
</dbReference>
<feature type="transmembrane region" description="Helical" evidence="24">
    <location>
        <begin position="58"/>
        <end position="77"/>
    </location>
</feature>
<keyword evidence="18" id="KW-0594">Phospholipid biosynthesis</keyword>
<dbReference type="GO" id="GO:0005524">
    <property type="term" value="F:ATP binding"/>
    <property type="evidence" value="ECO:0007669"/>
    <property type="project" value="UniProtKB-KW"/>
</dbReference>
<feature type="binding site" evidence="23">
    <location>
        <position position="78"/>
    </location>
    <ligand>
        <name>a divalent metal cation</name>
        <dbReference type="ChEBI" id="CHEBI:60240"/>
    </ligand>
</feature>
<evidence type="ECO:0000256" key="19">
    <source>
        <dbReference type="ARBA" id="ARBA00023264"/>
    </source>
</evidence>
<evidence type="ECO:0000256" key="10">
    <source>
        <dbReference type="ARBA" id="ARBA00022723"/>
    </source>
</evidence>
<dbReference type="GO" id="GO:0046872">
    <property type="term" value="F:metal ion binding"/>
    <property type="evidence" value="ECO:0007669"/>
    <property type="project" value="UniProtKB-KW"/>
</dbReference>
<evidence type="ECO:0000256" key="1">
    <source>
        <dbReference type="ARBA" id="ARBA00004429"/>
    </source>
</evidence>
<evidence type="ECO:0000256" key="4">
    <source>
        <dbReference type="ARBA" id="ARBA00017575"/>
    </source>
</evidence>
<feature type="active site" description="Proton acceptor" evidence="20">
    <location>
        <position position="71"/>
    </location>
</feature>
<keyword evidence="12 24" id="KW-0418">Kinase</keyword>
<comment type="subcellular location">
    <subcellularLocation>
        <location evidence="1 24">Cell inner membrane</location>
        <topology evidence="1 24">Multi-pass membrane protein</topology>
    </subcellularLocation>
</comment>
<dbReference type="Proteomes" id="UP000294887">
    <property type="component" value="Unassembled WGS sequence"/>
</dbReference>
<protein>
    <recommendedName>
        <fullName evidence="4 24">Diacylglycerol kinase</fullName>
        <ecNumber evidence="3 24">2.7.1.107</ecNumber>
    </recommendedName>
</protein>
<keyword evidence="15 24" id="KW-1133">Transmembrane helix</keyword>
<dbReference type="PANTHER" id="PTHR34299">
    <property type="entry name" value="DIACYLGLYCEROL KINASE"/>
    <property type="match status" value="1"/>
</dbReference>
<keyword evidence="10 23" id="KW-0479">Metal-binding</keyword>
<keyword evidence="19 24" id="KW-1208">Phospholipid metabolism</keyword>
<comment type="similarity">
    <text evidence="2 24">Belongs to the bacterial diacylglycerol kinase family.</text>
</comment>
<feature type="transmembrane region" description="Helical" evidence="24">
    <location>
        <begin position="98"/>
        <end position="119"/>
    </location>
</feature>
<feature type="binding site" evidence="21">
    <location>
        <position position="71"/>
    </location>
    <ligand>
        <name>substrate</name>
    </ligand>
</feature>
<dbReference type="GO" id="GO:0006654">
    <property type="term" value="P:phosphatidic acid biosynthetic process"/>
    <property type="evidence" value="ECO:0007669"/>
    <property type="project" value="InterPro"/>
</dbReference>
<evidence type="ECO:0000256" key="16">
    <source>
        <dbReference type="ARBA" id="ARBA00023098"/>
    </source>
</evidence>
<keyword evidence="14 23" id="KW-0460">Magnesium</keyword>
<comment type="function">
    <text evidence="24">Catalyzes the ATP-dependent phosphorylation of sn-l,2-diacylglycerol (DAG) to phosphatidic acid. Involved in the recycling of diacylglycerol produced as a by-product during membrane-derived oligosaccharide (MDO) biosynthesis.</text>
</comment>
<keyword evidence="5" id="KW-1003">Cell membrane</keyword>
<feature type="binding site" evidence="21">
    <location>
        <begin position="114"/>
        <end position="119"/>
    </location>
    <ligand>
        <name>substrate</name>
    </ligand>
</feature>
<dbReference type="EC" id="2.7.1.107" evidence="3 24"/>
<keyword evidence="8 24" id="KW-0808">Transferase</keyword>
<keyword evidence="16 24" id="KW-0443">Lipid metabolism</keyword>
<dbReference type="EMBL" id="SMFQ01000003">
    <property type="protein sequence ID" value="TCJ86887.1"/>
    <property type="molecule type" value="Genomic_DNA"/>
</dbReference>
<keyword evidence="6" id="KW-0444">Lipid biosynthesis</keyword>
<reference evidence="25 26" key="1">
    <citation type="submission" date="2019-03" db="EMBL/GenBank/DDBJ databases">
        <title>Genomic Encyclopedia of Type Strains, Phase IV (KMG-IV): sequencing the most valuable type-strain genomes for metagenomic binning, comparative biology and taxonomic classification.</title>
        <authorList>
            <person name="Goeker M."/>
        </authorList>
    </citation>
    <scope>NUCLEOTIDE SEQUENCE [LARGE SCALE GENOMIC DNA]</scope>
    <source>
        <strain evidence="25 26">DSM 24830</strain>
    </source>
</reference>
<feature type="binding site" evidence="22">
    <location>
        <position position="11"/>
    </location>
    <ligand>
        <name>ATP</name>
        <dbReference type="ChEBI" id="CHEBI:30616"/>
    </ligand>
</feature>
<dbReference type="PANTHER" id="PTHR34299:SF1">
    <property type="entry name" value="DIACYLGLYCEROL KINASE"/>
    <property type="match status" value="1"/>
</dbReference>
<keyword evidence="13 22" id="KW-0067">ATP-binding</keyword>
<evidence type="ECO:0000256" key="13">
    <source>
        <dbReference type="ARBA" id="ARBA00022840"/>
    </source>
</evidence>
<dbReference type="PROSITE" id="PS01069">
    <property type="entry name" value="DAGK_PROKAR"/>
    <property type="match status" value="1"/>
</dbReference>
<evidence type="ECO:0000256" key="3">
    <source>
        <dbReference type="ARBA" id="ARBA00012133"/>
    </source>
</evidence>
<accession>A0A4R1EYH1</accession>
<feature type="binding site" evidence="22">
    <location>
        <begin position="87"/>
        <end position="89"/>
    </location>
    <ligand>
        <name>ATP</name>
        <dbReference type="ChEBI" id="CHEBI:30616"/>
    </ligand>
</feature>
<keyword evidence="7 24" id="KW-0997">Cell inner membrane</keyword>
<evidence type="ECO:0000256" key="14">
    <source>
        <dbReference type="ARBA" id="ARBA00022842"/>
    </source>
</evidence>
<proteinExistence type="inferred from homology"/>
<dbReference type="CDD" id="cd14264">
    <property type="entry name" value="DAGK_IM"/>
    <property type="match status" value="1"/>
</dbReference>
<comment type="caution">
    <text evidence="24">Lacks conserved residue(s) required for the propagation of feature annotation.</text>
</comment>
<evidence type="ECO:0000256" key="20">
    <source>
        <dbReference type="PIRSR" id="PIRSR600829-1"/>
    </source>
</evidence>
<feature type="binding site" evidence="21">
    <location>
        <begin position="32"/>
        <end position="36"/>
    </location>
    <ligand>
        <name>substrate</name>
    </ligand>
</feature>
<evidence type="ECO:0000256" key="2">
    <source>
        <dbReference type="ARBA" id="ARBA00005967"/>
    </source>
</evidence>
<evidence type="ECO:0000256" key="17">
    <source>
        <dbReference type="ARBA" id="ARBA00023136"/>
    </source>
</evidence>
<dbReference type="Gene3D" id="1.10.287.3610">
    <property type="match status" value="1"/>
</dbReference>